<accession>A0AAV8ZMC1</accession>
<name>A0AAV8ZMC1_9CUCU</name>
<dbReference type="AlphaFoldDB" id="A0AAV8ZMC1"/>
<feature type="compositionally biased region" description="Basic residues" evidence="1">
    <location>
        <begin position="39"/>
        <end position="50"/>
    </location>
</feature>
<dbReference type="Proteomes" id="UP001162156">
    <property type="component" value="Unassembled WGS sequence"/>
</dbReference>
<reference evidence="2" key="1">
    <citation type="journal article" date="2023" name="Insect Mol. Biol.">
        <title>Genome sequencing provides insights into the evolution of gene families encoding plant cell wall-degrading enzymes in longhorned beetles.</title>
        <authorList>
            <person name="Shin N.R."/>
            <person name="Okamura Y."/>
            <person name="Kirsch R."/>
            <person name="Pauchet Y."/>
        </authorList>
    </citation>
    <scope>NUCLEOTIDE SEQUENCE</scope>
    <source>
        <strain evidence="2">RBIC_L_NR</strain>
    </source>
</reference>
<evidence type="ECO:0000313" key="3">
    <source>
        <dbReference type="Proteomes" id="UP001162156"/>
    </source>
</evidence>
<protein>
    <submittedName>
        <fullName evidence="2">Uncharacterized protein</fullName>
    </submittedName>
</protein>
<gene>
    <name evidence="2" type="ORF">NQ314_003571</name>
</gene>
<evidence type="ECO:0000313" key="2">
    <source>
        <dbReference type="EMBL" id="KAJ8966306.1"/>
    </source>
</evidence>
<comment type="caution">
    <text evidence="2">The sequence shown here is derived from an EMBL/GenBank/DDBJ whole genome shotgun (WGS) entry which is preliminary data.</text>
</comment>
<proteinExistence type="predicted"/>
<evidence type="ECO:0000256" key="1">
    <source>
        <dbReference type="SAM" id="MobiDB-lite"/>
    </source>
</evidence>
<organism evidence="2 3">
    <name type="scientific">Rhamnusium bicolor</name>
    <dbReference type="NCBI Taxonomy" id="1586634"/>
    <lineage>
        <taxon>Eukaryota</taxon>
        <taxon>Metazoa</taxon>
        <taxon>Ecdysozoa</taxon>
        <taxon>Arthropoda</taxon>
        <taxon>Hexapoda</taxon>
        <taxon>Insecta</taxon>
        <taxon>Pterygota</taxon>
        <taxon>Neoptera</taxon>
        <taxon>Endopterygota</taxon>
        <taxon>Coleoptera</taxon>
        <taxon>Polyphaga</taxon>
        <taxon>Cucujiformia</taxon>
        <taxon>Chrysomeloidea</taxon>
        <taxon>Cerambycidae</taxon>
        <taxon>Lepturinae</taxon>
        <taxon>Rhagiini</taxon>
        <taxon>Rhamnusium</taxon>
    </lineage>
</organism>
<feature type="compositionally biased region" description="Basic and acidic residues" evidence="1">
    <location>
        <begin position="27"/>
        <end position="38"/>
    </location>
</feature>
<feature type="region of interest" description="Disordered" evidence="1">
    <location>
        <begin position="23"/>
        <end position="79"/>
    </location>
</feature>
<keyword evidence="3" id="KW-1185">Reference proteome</keyword>
<dbReference type="EMBL" id="JANEYF010001027">
    <property type="protein sequence ID" value="KAJ8966306.1"/>
    <property type="molecule type" value="Genomic_DNA"/>
</dbReference>
<sequence>MIKSLSMHHSVLKGRRINVLYTQGGKKKGDEKKKEIKAKNFKLHAMRKQGKLVGSKKRDSEKVIPQGKAESRQRSTRNA</sequence>